<evidence type="ECO:0000256" key="1">
    <source>
        <dbReference type="ARBA" id="ARBA00022857"/>
    </source>
</evidence>
<evidence type="ECO:0000256" key="3">
    <source>
        <dbReference type="ARBA" id="ARBA00025714"/>
    </source>
</evidence>
<keyword evidence="1" id="KW-0521">NADP</keyword>
<keyword evidence="2" id="KW-0560">Oxidoreductase</keyword>
<dbReference type="GO" id="GO:0016491">
    <property type="term" value="F:oxidoreductase activity"/>
    <property type="evidence" value="ECO:0007669"/>
    <property type="project" value="UniProtKB-KW"/>
</dbReference>
<dbReference type="AlphaFoldDB" id="A0AAW0J2N9"/>
<dbReference type="Proteomes" id="UP000237347">
    <property type="component" value="Unassembled WGS sequence"/>
</dbReference>
<dbReference type="InterPro" id="IPR002347">
    <property type="entry name" value="SDR_fam"/>
</dbReference>
<evidence type="ECO:0000256" key="2">
    <source>
        <dbReference type="ARBA" id="ARBA00023002"/>
    </source>
</evidence>
<dbReference type="PRINTS" id="PR00081">
    <property type="entry name" value="GDHRDH"/>
</dbReference>
<dbReference type="InterPro" id="IPR045000">
    <property type="entry name" value="TR"/>
</dbReference>
<comment type="similarity">
    <text evidence="3">Belongs to the short-chain dehydrogenases/reductases (SDR) family. SDR65C subfamily.</text>
</comment>
<dbReference type="SUPFAM" id="SSF51735">
    <property type="entry name" value="NAD(P)-binding Rossmann-fold domains"/>
    <property type="match status" value="1"/>
</dbReference>
<sequence length="107" mass="11823">MSVYGATKVCDNYLTLHFSGAMNQLTKNLACETNAVAPWYIKTSLVENVLKNKEYLEEVISRTPLKRLGDLEEVSSLVAFLCMLASSYITGQIICVDGGTVCQRLQP</sequence>
<dbReference type="EMBL" id="PKMF04000716">
    <property type="protein sequence ID" value="KAK7821028.1"/>
    <property type="molecule type" value="Genomic_DNA"/>
</dbReference>
<protein>
    <submittedName>
        <fullName evidence="4">Tropinone reductase like protein</fullName>
    </submittedName>
</protein>
<dbReference type="PANTHER" id="PTHR42898:SF6">
    <property type="entry name" value="NADP-DEPENDENT MANNITOL DEHYDROGENASE"/>
    <property type="match status" value="1"/>
</dbReference>
<keyword evidence="5" id="KW-1185">Reference proteome</keyword>
<dbReference type="Pfam" id="PF13561">
    <property type="entry name" value="adh_short_C2"/>
    <property type="match status" value="1"/>
</dbReference>
<comment type="caution">
    <text evidence="4">The sequence shown here is derived from an EMBL/GenBank/DDBJ whole genome shotgun (WGS) entry which is preliminary data.</text>
</comment>
<dbReference type="InterPro" id="IPR036291">
    <property type="entry name" value="NAD(P)-bd_dom_sf"/>
</dbReference>
<proteinExistence type="inferred from homology"/>
<evidence type="ECO:0000313" key="5">
    <source>
        <dbReference type="Proteomes" id="UP000237347"/>
    </source>
</evidence>
<gene>
    <name evidence="4" type="ORF">CFP56_038148</name>
</gene>
<name>A0AAW0J2N9_QUESU</name>
<accession>A0AAW0J2N9</accession>
<reference evidence="4 5" key="1">
    <citation type="journal article" date="2018" name="Sci. Data">
        <title>The draft genome sequence of cork oak.</title>
        <authorList>
            <person name="Ramos A.M."/>
            <person name="Usie A."/>
            <person name="Barbosa P."/>
            <person name="Barros P.M."/>
            <person name="Capote T."/>
            <person name="Chaves I."/>
            <person name="Simoes F."/>
            <person name="Abreu I."/>
            <person name="Carrasquinho I."/>
            <person name="Faro C."/>
            <person name="Guimaraes J.B."/>
            <person name="Mendonca D."/>
            <person name="Nobrega F."/>
            <person name="Rodrigues L."/>
            <person name="Saibo N.J.M."/>
            <person name="Varela M.C."/>
            <person name="Egas C."/>
            <person name="Matos J."/>
            <person name="Miguel C.M."/>
            <person name="Oliveira M.M."/>
            <person name="Ricardo C.P."/>
            <person name="Goncalves S."/>
        </authorList>
    </citation>
    <scope>NUCLEOTIDE SEQUENCE [LARGE SCALE GENOMIC DNA]</scope>
    <source>
        <strain evidence="5">cv. HL8</strain>
    </source>
</reference>
<evidence type="ECO:0000313" key="4">
    <source>
        <dbReference type="EMBL" id="KAK7821028.1"/>
    </source>
</evidence>
<dbReference type="PANTHER" id="PTHR42898">
    <property type="entry name" value="TROPINONE REDUCTASE"/>
    <property type="match status" value="1"/>
</dbReference>
<organism evidence="4 5">
    <name type="scientific">Quercus suber</name>
    <name type="common">Cork oak</name>
    <dbReference type="NCBI Taxonomy" id="58331"/>
    <lineage>
        <taxon>Eukaryota</taxon>
        <taxon>Viridiplantae</taxon>
        <taxon>Streptophyta</taxon>
        <taxon>Embryophyta</taxon>
        <taxon>Tracheophyta</taxon>
        <taxon>Spermatophyta</taxon>
        <taxon>Magnoliopsida</taxon>
        <taxon>eudicotyledons</taxon>
        <taxon>Gunneridae</taxon>
        <taxon>Pentapetalae</taxon>
        <taxon>rosids</taxon>
        <taxon>fabids</taxon>
        <taxon>Fagales</taxon>
        <taxon>Fagaceae</taxon>
        <taxon>Quercus</taxon>
    </lineage>
</organism>
<dbReference type="Gene3D" id="3.40.50.720">
    <property type="entry name" value="NAD(P)-binding Rossmann-like Domain"/>
    <property type="match status" value="1"/>
</dbReference>